<dbReference type="RefSeq" id="WP_144990241.1">
    <property type="nucleotide sequence ID" value="NZ_VNJK01000001.1"/>
</dbReference>
<evidence type="ECO:0000313" key="7">
    <source>
        <dbReference type="EMBL" id="TVX93602.1"/>
    </source>
</evidence>
<feature type="transmembrane region" description="Helical" evidence="6">
    <location>
        <begin position="303"/>
        <end position="324"/>
    </location>
</feature>
<keyword evidence="2" id="KW-1003">Cell membrane</keyword>
<dbReference type="OrthoDB" id="8609648at2"/>
<feature type="transmembrane region" description="Helical" evidence="6">
    <location>
        <begin position="437"/>
        <end position="455"/>
    </location>
</feature>
<feature type="transmembrane region" description="Helical" evidence="6">
    <location>
        <begin position="259"/>
        <end position="282"/>
    </location>
</feature>
<keyword evidence="5 6" id="KW-0472">Membrane</keyword>
<feature type="transmembrane region" description="Helical" evidence="6">
    <location>
        <begin position="461"/>
        <end position="483"/>
    </location>
</feature>
<keyword evidence="4 6" id="KW-1133">Transmembrane helix</keyword>
<evidence type="ECO:0000256" key="1">
    <source>
        <dbReference type="ARBA" id="ARBA00004651"/>
    </source>
</evidence>
<dbReference type="GO" id="GO:0005886">
    <property type="term" value="C:plasma membrane"/>
    <property type="evidence" value="ECO:0007669"/>
    <property type="project" value="UniProtKB-SubCell"/>
</dbReference>
<comment type="subcellular location">
    <subcellularLocation>
        <location evidence="1">Cell membrane</location>
        <topology evidence="1">Multi-pass membrane protein</topology>
    </subcellularLocation>
</comment>
<feature type="transmembrane region" description="Helical" evidence="6">
    <location>
        <begin position="375"/>
        <end position="393"/>
    </location>
</feature>
<evidence type="ECO:0000256" key="3">
    <source>
        <dbReference type="ARBA" id="ARBA00022692"/>
    </source>
</evidence>
<reference evidence="7 8" key="1">
    <citation type="submission" date="2019-07" db="EMBL/GenBank/DDBJ databases">
        <authorList>
            <person name="Kim J."/>
        </authorList>
    </citation>
    <scope>NUCLEOTIDE SEQUENCE [LARGE SCALE GENOMIC DNA]</scope>
    <source>
        <strain evidence="7 8">N4</strain>
    </source>
</reference>
<evidence type="ECO:0000256" key="6">
    <source>
        <dbReference type="SAM" id="Phobius"/>
    </source>
</evidence>
<feature type="transmembrane region" description="Helical" evidence="6">
    <location>
        <begin position="7"/>
        <end position="32"/>
    </location>
</feature>
<organism evidence="7 8">
    <name type="scientific">Paenibacillus agilis</name>
    <dbReference type="NCBI Taxonomy" id="3020863"/>
    <lineage>
        <taxon>Bacteria</taxon>
        <taxon>Bacillati</taxon>
        <taxon>Bacillota</taxon>
        <taxon>Bacilli</taxon>
        <taxon>Bacillales</taxon>
        <taxon>Paenibacillaceae</taxon>
        <taxon>Paenibacillus</taxon>
    </lineage>
</organism>
<gene>
    <name evidence="7" type="ORF">FPZ44_11355</name>
</gene>
<evidence type="ECO:0000256" key="5">
    <source>
        <dbReference type="ARBA" id="ARBA00023136"/>
    </source>
</evidence>
<feature type="transmembrane region" description="Helical" evidence="6">
    <location>
        <begin position="153"/>
        <end position="177"/>
    </location>
</feature>
<comment type="caution">
    <text evidence="7">The sequence shown here is derived from an EMBL/GenBank/DDBJ whole genome shotgun (WGS) entry which is preliminary data.</text>
</comment>
<dbReference type="PANTHER" id="PTHR30250:SF26">
    <property type="entry name" value="PSMA PROTEIN"/>
    <property type="match status" value="1"/>
</dbReference>
<feature type="transmembrane region" description="Helical" evidence="6">
    <location>
        <begin position="52"/>
        <end position="69"/>
    </location>
</feature>
<keyword evidence="3 6" id="KW-0812">Transmembrane</keyword>
<name>A0A559J151_9BACL</name>
<accession>A0A559J151</accession>
<dbReference type="Proteomes" id="UP000318102">
    <property type="component" value="Unassembled WGS sequence"/>
</dbReference>
<keyword evidence="8" id="KW-1185">Reference proteome</keyword>
<protein>
    <submittedName>
        <fullName evidence="7">Polysaccharide transport protein</fullName>
    </submittedName>
</protein>
<dbReference type="InterPro" id="IPR050833">
    <property type="entry name" value="Poly_Biosynth_Transport"/>
</dbReference>
<proteinExistence type="predicted"/>
<dbReference type="AlphaFoldDB" id="A0A559J151"/>
<feature type="transmembrane region" description="Helical" evidence="6">
    <location>
        <begin position="227"/>
        <end position="247"/>
    </location>
</feature>
<evidence type="ECO:0000256" key="2">
    <source>
        <dbReference type="ARBA" id="ARBA00022475"/>
    </source>
</evidence>
<feature type="transmembrane region" description="Helical" evidence="6">
    <location>
        <begin position="123"/>
        <end position="141"/>
    </location>
</feature>
<sequence length="507" mass="55587">MRSKLALYNLSASLALQFVTALVGILLPRFIIEAYGSSMNGMIASITQVMRYLSMVEAGLGAACIAALYRPLAINDTNQVSAVLSAARVLYNRTGKVFAIFAVGAVLVYPFLVYAQISVFTAGAMVFIMAGSGLTEYYLIGKYRVLLIADQKSYILSLIQTAGVILNAVVCILLITFGFDALTMQAAATFIFASRAMFIKWYITRKYKQIDYRAIPDMKALNQRKNVFIHQLNGIVVFGLAPIIITIFCNLKEVSVYSIYSMVLVAVNMFISSFSSGLMASFGQVHAKGETAVLRQSFKSFEYLYGIVLTWVYTCTALLLIPFIQIYTVGIQDTDYLRPDLAVLFIAVGIVSNLRTPHHMLIQAAGHFKETRIPSIIEAAISLAASILFVQWFGAAGVLLGMFCAHLYRTPELIWYTSKTILEQSPRYGCIRSIRNMGLGAAAILVCTFFFAMGVSSLGEWFVSAVITALVVLIIVVAGNLVCEPSSARTVLARGMAVYRGIRSKSE</sequence>
<dbReference type="PANTHER" id="PTHR30250">
    <property type="entry name" value="PST FAMILY PREDICTED COLANIC ACID TRANSPORTER"/>
    <property type="match status" value="1"/>
</dbReference>
<feature type="transmembrane region" description="Helical" evidence="6">
    <location>
        <begin position="97"/>
        <end position="117"/>
    </location>
</feature>
<evidence type="ECO:0000256" key="4">
    <source>
        <dbReference type="ARBA" id="ARBA00022989"/>
    </source>
</evidence>
<evidence type="ECO:0000313" key="8">
    <source>
        <dbReference type="Proteomes" id="UP000318102"/>
    </source>
</evidence>
<dbReference type="EMBL" id="VNJK01000001">
    <property type="protein sequence ID" value="TVX93602.1"/>
    <property type="molecule type" value="Genomic_DNA"/>
</dbReference>
<feature type="transmembrane region" description="Helical" evidence="6">
    <location>
        <begin position="183"/>
        <end position="203"/>
    </location>
</feature>